<feature type="transmembrane region" description="Helical" evidence="1">
    <location>
        <begin position="76"/>
        <end position="96"/>
    </location>
</feature>
<organism evidence="2">
    <name type="scientific">bioreactor metagenome</name>
    <dbReference type="NCBI Taxonomy" id="1076179"/>
    <lineage>
        <taxon>unclassified sequences</taxon>
        <taxon>metagenomes</taxon>
        <taxon>ecological metagenomes</taxon>
    </lineage>
</organism>
<dbReference type="AlphaFoldDB" id="A0A645IIC1"/>
<keyword evidence="1" id="KW-1133">Transmembrane helix</keyword>
<evidence type="ECO:0000313" key="2">
    <source>
        <dbReference type="EMBL" id="MPN51047.1"/>
    </source>
</evidence>
<protein>
    <submittedName>
        <fullName evidence="2">Uncharacterized protein</fullName>
    </submittedName>
</protein>
<gene>
    <name evidence="2" type="ORF">SDC9_198688</name>
</gene>
<name>A0A645IIC1_9ZZZZ</name>
<accession>A0A645IIC1</accession>
<proteinExistence type="predicted"/>
<keyword evidence="1" id="KW-0812">Transmembrane</keyword>
<reference evidence="2" key="1">
    <citation type="submission" date="2019-08" db="EMBL/GenBank/DDBJ databases">
        <authorList>
            <person name="Kucharzyk K."/>
            <person name="Murdoch R.W."/>
            <person name="Higgins S."/>
            <person name="Loffler F."/>
        </authorList>
    </citation>
    <scope>NUCLEOTIDE SEQUENCE</scope>
</reference>
<keyword evidence="1" id="KW-0472">Membrane</keyword>
<sequence>MNSKIGNEANLRTIIGISRFSTIEKALGKESGFIAKEEYCKSVMNLSVDDLVKMNLQQIAGMSKNNNASYKTIRKGAIFTIVSVVFIILGTIALAYQTIFNIQILNLIIIQSGGKL</sequence>
<dbReference type="EMBL" id="VSSQ01115749">
    <property type="protein sequence ID" value="MPN51047.1"/>
    <property type="molecule type" value="Genomic_DNA"/>
</dbReference>
<evidence type="ECO:0000256" key="1">
    <source>
        <dbReference type="SAM" id="Phobius"/>
    </source>
</evidence>
<comment type="caution">
    <text evidence="2">The sequence shown here is derived from an EMBL/GenBank/DDBJ whole genome shotgun (WGS) entry which is preliminary data.</text>
</comment>